<reference evidence="1 2" key="1">
    <citation type="submission" date="2017-05" db="EMBL/GenBank/DDBJ databases">
        <title>Vagococcus spp. assemblies.</title>
        <authorList>
            <person name="Gulvik C.A."/>
        </authorList>
    </citation>
    <scope>NUCLEOTIDE SEQUENCE [LARGE SCALE GENOMIC DNA]</scope>
    <source>
        <strain evidence="1 2">NCFB 2497</strain>
    </source>
</reference>
<evidence type="ECO:0000313" key="2">
    <source>
        <dbReference type="Proteomes" id="UP000288197"/>
    </source>
</evidence>
<name>A0A369B0J1_9ENTE</name>
<organism evidence="1 2">
    <name type="scientific">Vagococcus fluvialis</name>
    <dbReference type="NCBI Taxonomy" id="2738"/>
    <lineage>
        <taxon>Bacteria</taxon>
        <taxon>Bacillati</taxon>
        <taxon>Bacillota</taxon>
        <taxon>Bacilli</taxon>
        <taxon>Lactobacillales</taxon>
        <taxon>Enterococcaceae</taxon>
        <taxon>Vagococcus</taxon>
    </lineage>
</organism>
<accession>A0A369B0J1</accession>
<dbReference type="AlphaFoldDB" id="A0A369B0J1"/>
<dbReference type="EMBL" id="NGJX01000001">
    <property type="protein sequence ID" value="RSU05525.1"/>
    <property type="molecule type" value="Genomic_DNA"/>
</dbReference>
<dbReference type="GO" id="GO:0016020">
    <property type="term" value="C:membrane"/>
    <property type="evidence" value="ECO:0007669"/>
    <property type="project" value="InterPro"/>
</dbReference>
<dbReference type="InterPro" id="IPR010288">
    <property type="entry name" value="EcsB_ABC"/>
</dbReference>
<dbReference type="GeneID" id="63145596"/>
<dbReference type="Proteomes" id="UP000288197">
    <property type="component" value="Unassembled WGS sequence"/>
</dbReference>
<keyword evidence="2" id="KW-1185">Reference proteome</keyword>
<dbReference type="Pfam" id="PF05975">
    <property type="entry name" value="EcsB"/>
    <property type="match status" value="1"/>
</dbReference>
<dbReference type="RefSeq" id="WP_114288863.1">
    <property type="nucleotide sequence ID" value="NZ_JARQAY010000015.1"/>
</dbReference>
<dbReference type="OrthoDB" id="2447941at2"/>
<comment type="caution">
    <text evidence="1">The sequence shown here is derived from an EMBL/GenBank/DDBJ whole genome shotgun (WGS) entry which is preliminary data.</text>
</comment>
<proteinExistence type="predicted"/>
<dbReference type="PIRSF" id="PIRSF037259">
    <property type="entry name" value="EcsB_ABC"/>
    <property type="match status" value="1"/>
</dbReference>
<protein>
    <submittedName>
        <fullName evidence="1">Uncharacterized protein</fullName>
    </submittedName>
</protein>
<sequence length="408" mass="46830">MQEFYHIRQLIQRKNMMKYLKYVLNDHFLLVMLISLGGFGLYYSEFVKTIDESFYLGTLFGILGCSLTIFFGKLATLIKEADSIFLLPKERAMADYLKISLRHSIVLPFIVIGLVTGVLMPILVATTTLDFAHFLPIVLNLWGLKLADLFIQLESLYLNTEKKVRLHTGLLVIISLLTMSINVLVMPWYGLGLTAVFLLFIYKTTQSSLANNPLNWDKAIQTERKRMKKIYSFINLFTDVPGLSAEVKRRKYFDGLLNKIKKEQGQTYTYLYSRVFLRGTEYSGLVFRLTIIGSLVLVFSDQLILSVIVSLLFIYLIGFQLLPIYNEFDYMLMTQLYPVNKSQKTDAVQKLILIVLLVVAAIFSIVLVIRLENKLQALMISVALFAESTAFVYLYANNRLKKLEKSLI</sequence>
<gene>
    <name evidence="1" type="ORF">CBF32_00575</name>
</gene>
<evidence type="ECO:0000313" key="1">
    <source>
        <dbReference type="EMBL" id="RSU05525.1"/>
    </source>
</evidence>